<dbReference type="Proteomes" id="UP001425155">
    <property type="component" value="Unassembled WGS sequence"/>
</dbReference>
<evidence type="ECO:0000313" key="3">
    <source>
        <dbReference type="Proteomes" id="UP001425155"/>
    </source>
</evidence>
<dbReference type="RefSeq" id="WP_342111625.1">
    <property type="nucleotide sequence ID" value="NZ_JBCAUN010000001.1"/>
</dbReference>
<evidence type="ECO:0000313" key="2">
    <source>
        <dbReference type="EMBL" id="MEN1945478.1"/>
    </source>
</evidence>
<proteinExistence type="predicted"/>
<accession>A0ABU9W0E8</accession>
<gene>
    <name evidence="2" type="ORF">WJX64_02870</name>
</gene>
<dbReference type="EMBL" id="JBCLVG010000001">
    <property type="protein sequence ID" value="MEN1945478.1"/>
    <property type="molecule type" value="Genomic_DNA"/>
</dbReference>
<keyword evidence="1" id="KW-0812">Transmembrane</keyword>
<comment type="caution">
    <text evidence="2">The sequence shown here is derived from an EMBL/GenBank/DDBJ whole genome shotgun (WGS) entry which is preliminary data.</text>
</comment>
<keyword evidence="1" id="KW-0472">Membrane</keyword>
<evidence type="ECO:0000256" key="1">
    <source>
        <dbReference type="SAM" id="Phobius"/>
    </source>
</evidence>
<keyword evidence="1" id="KW-1133">Transmembrane helix</keyword>
<feature type="transmembrane region" description="Helical" evidence="1">
    <location>
        <begin position="440"/>
        <end position="461"/>
    </location>
</feature>
<organism evidence="2 3">
    <name type="scientific">Leifsonia stereocauli</name>
    <dbReference type="NCBI Taxonomy" id="3134136"/>
    <lineage>
        <taxon>Bacteria</taxon>
        <taxon>Bacillati</taxon>
        <taxon>Actinomycetota</taxon>
        <taxon>Actinomycetes</taxon>
        <taxon>Micrococcales</taxon>
        <taxon>Microbacteriaceae</taxon>
        <taxon>Leifsonia</taxon>
    </lineage>
</organism>
<keyword evidence="3" id="KW-1185">Reference proteome</keyword>
<sequence length="512" mass="56564">MVDHLAAARDKVAEFWPHVESVWGEGIDGLAGFRFNLTPVIWVAVVHRGMYIEADDQPIAHVDLPDGAGTQVIVEAIAAGIEEFWFEIWHQVSTLQQADGVDDPQAESIFAEALREVFPESERTHKRLLEETDTSFSFFSRTFTKPTIPRAPEETFAGYVTPGGSGTSFDDPHQLSDARDRAAEFWHDVQDLRGDGMDSLAGFSFHITPTILAAVADRTVYIFHTLNGQPLLQANLPAEVTSQMILDTLAVTVQDFWDSIWEIATPDGSYVEDDDVDYESILADVFEEGERTYVRLWNESCKARLFREKVNRAATAQLSEAVIQASVPLDGTEAAFAIPYPISADDYLMWDAALTAGDRVGAEWRDVHRWGDDDGLRAAVDAAIQVEHARRKLADGTGGTSKASTFTFSAVVVVVAALIPALLGSMLLTMAFEPGRVGGGALGAVGLFLLIVASVFWWVAYRLATRAGRDSKATLKWMIDWAYWRAVESSRAWRPALTHWPVSAENDQPTER</sequence>
<name>A0ABU9W0E8_9MICO</name>
<feature type="transmembrane region" description="Helical" evidence="1">
    <location>
        <begin position="406"/>
        <end position="428"/>
    </location>
</feature>
<reference evidence="2 3" key="1">
    <citation type="submission" date="2024-03" db="EMBL/GenBank/DDBJ databases">
        <title>YIM 134122 draft genome.</title>
        <authorList>
            <person name="Zuo S."/>
            <person name="Xiong L."/>
        </authorList>
    </citation>
    <scope>NUCLEOTIDE SEQUENCE [LARGE SCALE GENOMIC DNA]</scope>
    <source>
        <strain evidence="2 3">YIM 134122</strain>
    </source>
</reference>
<protein>
    <submittedName>
        <fullName evidence="2">Uncharacterized protein</fullName>
    </submittedName>
</protein>